<feature type="transmembrane region" description="Helical" evidence="5">
    <location>
        <begin position="95"/>
        <end position="119"/>
    </location>
</feature>
<feature type="transmembrane region" description="Helical" evidence="5">
    <location>
        <begin position="16"/>
        <end position="35"/>
    </location>
</feature>
<evidence type="ECO:0000313" key="7">
    <source>
        <dbReference type="Proteomes" id="UP000777265"/>
    </source>
</evidence>
<comment type="subunit">
    <text evidence="5">Forms a complex with TatA.</text>
</comment>
<keyword evidence="4 5" id="KW-0472">Membrane</keyword>
<dbReference type="GO" id="GO:0065002">
    <property type="term" value="P:intracellular protein transmembrane transport"/>
    <property type="evidence" value="ECO:0007669"/>
    <property type="project" value="TreeGrafter"/>
</dbReference>
<organism evidence="6 7">
    <name type="scientific">Syntrophorhabdus aromaticivorans</name>
    <dbReference type="NCBI Taxonomy" id="328301"/>
    <lineage>
        <taxon>Bacteria</taxon>
        <taxon>Pseudomonadati</taxon>
        <taxon>Thermodesulfobacteriota</taxon>
        <taxon>Syntrophorhabdia</taxon>
        <taxon>Syntrophorhabdales</taxon>
        <taxon>Syntrophorhabdaceae</taxon>
        <taxon>Syntrophorhabdus</taxon>
    </lineage>
</organism>
<dbReference type="GO" id="GO:0033281">
    <property type="term" value="C:TAT protein transport complex"/>
    <property type="evidence" value="ECO:0007669"/>
    <property type="project" value="UniProtKB-UniRule"/>
</dbReference>
<feature type="transmembrane region" description="Helical" evidence="5">
    <location>
        <begin position="185"/>
        <end position="201"/>
    </location>
</feature>
<dbReference type="GO" id="GO:0043953">
    <property type="term" value="P:protein transport by the Tat complex"/>
    <property type="evidence" value="ECO:0007669"/>
    <property type="project" value="UniProtKB-UniRule"/>
</dbReference>
<dbReference type="PANTHER" id="PTHR30371">
    <property type="entry name" value="SEC-INDEPENDENT PROTEIN TRANSLOCASE PROTEIN TATC"/>
    <property type="match status" value="1"/>
</dbReference>
<dbReference type="InterPro" id="IPR002033">
    <property type="entry name" value="TatC"/>
</dbReference>
<evidence type="ECO:0000256" key="3">
    <source>
        <dbReference type="ARBA" id="ARBA00022989"/>
    </source>
</evidence>
<comment type="similarity">
    <text evidence="5">Belongs to the TatC family.</text>
</comment>
<comment type="caution">
    <text evidence="6">The sequence shown here is derived from an EMBL/GenBank/DDBJ whole genome shotgun (WGS) entry which is preliminary data.</text>
</comment>
<evidence type="ECO:0000256" key="2">
    <source>
        <dbReference type="ARBA" id="ARBA00022692"/>
    </source>
</evidence>
<dbReference type="PRINTS" id="PR01840">
    <property type="entry name" value="TATCFAMILY"/>
</dbReference>
<dbReference type="HAMAP" id="MF_00902">
    <property type="entry name" value="TatC"/>
    <property type="match status" value="1"/>
</dbReference>
<keyword evidence="5" id="KW-0653">Protein transport</keyword>
<evidence type="ECO:0000313" key="6">
    <source>
        <dbReference type="EMBL" id="NLW36454.1"/>
    </source>
</evidence>
<keyword evidence="2 5" id="KW-0812">Transmembrane</keyword>
<proteinExistence type="inferred from homology"/>
<feature type="transmembrane region" description="Helical" evidence="5">
    <location>
        <begin position="65"/>
        <end position="83"/>
    </location>
</feature>
<keyword evidence="5" id="KW-1003">Cell membrane</keyword>
<keyword evidence="5" id="KW-0811">Translocation</keyword>
<gene>
    <name evidence="5" type="primary">tatC</name>
    <name evidence="6" type="ORF">GXY80_13420</name>
</gene>
<dbReference type="EMBL" id="JAAYEE010000253">
    <property type="protein sequence ID" value="NLW36454.1"/>
    <property type="molecule type" value="Genomic_DNA"/>
</dbReference>
<dbReference type="PANTHER" id="PTHR30371:SF0">
    <property type="entry name" value="SEC-INDEPENDENT PROTEIN TRANSLOCASE PROTEIN TATC, CHLOROPLASTIC-RELATED"/>
    <property type="match status" value="1"/>
</dbReference>
<reference evidence="6" key="2">
    <citation type="submission" date="2020-01" db="EMBL/GenBank/DDBJ databases">
        <authorList>
            <person name="Campanaro S."/>
        </authorList>
    </citation>
    <scope>NUCLEOTIDE SEQUENCE</scope>
    <source>
        <strain evidence="6">AS06rmzACSIP_7</strain>
    </source>
</reference>
<evidence type="ECO:0000256" key="4">
    <source>
        <dbReference type="ARBA" id="ARBA00023136"/>
    </source>
</evidence>
<dbReference type="Proteomes" id="UP000777265">
    <property type="component" value="Unassembled WGS sequence"/>
</dbReference>
<comment type="function">
    <text evidence="5">Part of the twin-arginine translocation (Tat) system that transports large folded proteins containing a characteristic twin-arginine motif in their signal peptide across membranes.</text>
</comment>
<protein>
    <recommendedName>
        <fullName evidence="5">Sec-independent protein translocase protein TatC</fullName>
    </recommendedName>
</protein>
<reference evidence="6" key="1">
    <citation type="journal article" date="2020" name="Biotechnol. Biofuels">
        <title>New insights from the biogas microbiome by comprehensive genome-resolved metagenomics of nearly 1600 species originating from multiple anaerobic digesters.</title>
        <authorList>
            <person name="Campanaro S."/>
            <person name="Treu L."/>
            <person name="Rodriguez-R L.M."/>
            <person name="Kovalovszki A."/>
            <person name="Ziels R.M."/>
            <person name="Maus I."/>
            <person name="Zhu X."/>
            <person name="Kougias P.G."/>
            <person name="Basile A."/>
            <person name="Luo G."/>
            <person name="Schluter A."/>
            <person name="Konstantinidis K.T."/>
            <person name="Angelidaki I."/>
        </authorList>
    </citation>
    <scope>NUCLEOTIDE SEQUENCE</scope>
    <source>
        <strain evidence="6">AS06rmzACSIP_7</strain>
    </source>
</reference>
<keyword evidence="3 5" id="KW-1133">Transmembrane helix</keyword>
<dbReference type="GO" id="GO:0009977">
    <property type="term" value="F:proton motive force dependent protein transmembrane transporter activity"/>
    <property type="evidence" value="ECO:0007669"/>
    <property type="project" value="TreeGrafter"/>
</dbReference>
<feature type="transmembrane region" description="Helical" evidence="5">
    <location>
        <begin position="207"/>
        <end position="227"/>
    </location>
</feature>
<accession>A0A971S2A7</accession>
<evidence type="ECO:0000256" key="5">
    <source>
        <dbReference type="HAMAP-Rule" id="MF_00902"/>
    </source>
</evidence>
<comment type="subcellular location">
    <subcellularLocation>
        <location evidence="5">Cell membrane</location>
        <topology evidence="5">Multi-pass membrane protein</topology>
    </subcellularLocation>
    <subcellularLocation>
        <location evidence="1">Membrane</location>
        <topology evidence="1">Multi-pass membrane protein</topology>
    </subcellularLocation>
</comment>
<dbReference type="Pfam" id="PF00902">
    <property type="entry name" value="TatC"/>
    <property type="match status" value="1"/>
</dbReference>
<keyword evidence="5" id="KW-0813">Transport</keyword>
<evidence type="ECO:0000256" key="1">
    <source>
        <dbReference type="ARBA" id="ARBA00004141"/>
    </source>
</evidence>
<feature type="transmembrane region" description="Helical" evidence="5">
    <location>
        <begin position="145"/>
        <end position="169"/>
    </location>
</feature>
<sequence length="236" mass="25918">MEREKVVFLLGAGRRFAYKTLVVVALSGAVSFVYAKDLLRLLLKAAGVKIYCLGLPEVFLSSVELSIYAGAFFAVPFAAFLAWHEFHGMTGLKRLQGYTFVLAAILLFYGGSLFCYSVVLPSGIGFLVDFGKGNKIMAMISMERFVGFCSAMIFACSMAFEIPIVLLLLSKMGLVRAKALSKTRRYAILFIAVASALITPTPDVYNMALVGVPMYILYEVGILLVRINEPKDRSTK</sequence>
<dbReference type="AlphaFoldDB" id="A0A971S2A7"/>
<name>A0A971S2A7_9BACT</name>